<gene>
    <name evidence="1" type="ORF">UFOVP1624_39</name>
</gene>
<protein>
    <submittedName>
        <fullName evidence="1">Uncharacterized protein</fullName>
    </submittedName>
</protein>
<accession>A0A6J5SZA1</accession>
<dbReference type="EMBL" id="LR797499">
    <property type="protein sequence ID" value="CAB4220001.1"/>
    <property type="molecule type" value="Genomic_DNA"/>
</dbReference>
<proteinExistence type="predicted"/>
<organism evidence="1">
    <name type="scientific">uncultured Caudovirales phage</name>
    <dbReference type="NCBI Taxonomy" id="2100421"/>
    <lineage>
        <taxon>Viruses</taxon>
        <taxon>Duplodnaviria</taxon>
        <taxon>Heunggongvirae</taxon>
        <taxon>Uroviricota</taxon>
        <taxon>Caudoviricetes</taxon>
        <taxon>Peduoviridae</taxon>
        <taxon>Maltschvirus</taxon>
        <taxon>Maltschvirus maltsch</taxon>
    </lineage>
</organism>
<evidence type="ECO:0000313" key="1">
    <source>
        <dbReference type="EMBL" id="CAB4220001.1"/>
    </source>
</evidence>
<sequence>MTREAFIKKWLGNLDKQYTEQCKDEIRADLDVLISQAHKRITRIKGIEYAPTAFERQTEIDKGGQTMKQTAVEWLIKIYLQTNKIDSFDIEQAKEMEKQQIIDAVNIGFEEGSKFPEDIKLNNAEQYYNETFNNK</sequence>
<reference evidence="1" key="1">
    <citation type="submission" date="2020-05" db="EMBL/GenBank/DDBJ databases">
        <authorList>
            <person name="Chiriac C."/>
            <person name="Salcher M."/>
            <person name="Ghai R."/>
            <person name="Kavagutti S V."/>
        </authorList>
    </citation>
    <scope>NUCLEOTIDE SEQUENCE</scope>
</reference>
<name>A0A6J5SZA1_9CAUD</name>